<evidence type="ECO:0000256" key="10">
    <source>
        <dbReference type="ARBA" id="ARBA00022833"/>
    </source>
</evidence>
<dbReference type="EMBL" id="JAVXUO010002704">
    <property type="protein sequence ID" value="KAK2970528.1"/>
    <property type="molecule type" value="Genomic_DNA"/>
</dbReference>
<keyword evidence="17" id="KW-1185">Reference proteome</keyword>
<dbReference type="PANTHER" id="PTHR46913">
    <property type="entry name" value="RING-H2 FINGER PROTEIN ATL16"/>
    <property type="match status" value="1"/>
</dbReference>
<evidence type="ECO:0000256" key="7">
    <source>
        <dbReference type="ARBA" id="ARBA00022723"/>
    </source>
</evidence>
<feature type="domain" description="RING-type" evidence="15">
    <location>
        <begin position="109"/>
        <end position="151"/>
    </location>
</feature>
<comment type="pathway">
    <text evidence="3">Protein modification; protein ubiquitination.</text>
</comment>
<proteinExistence type="inferred from homology"/>
<protein>
    <recommendedName>
        <fullName evidence="4">RING-type E3 ubiquitin transferase</fullName>
        <ecNumber evidence="4">2.3.2.27</ecNumber>
    </recommendedName>
</protein>
<dbReference type="SUPFAM" id="SSF57850">
    <property type="entry name" value="RING/U-box"/>
    <property type="match status" value="1"/>
</dbReference>
<sequence>MSRIVEFYGYQAPEVPIALWKNLNQFPSYPHNKDYREWDRILQRHCSALQGINFSRNRAPRRRLNQDNPDDPSLQFQSQALDSFVMRSLPIVKFKKKNEDDSGQSSTECAVCLGEFEEGEWLKHLPNCSHIFHVSCIDTWFQSHSNCPLCRSHVFNLEYSISVCSLQETLRREEFHQEGSAMYQVLRSHILQNTSHSPDPESSR</sequence>
<evidence type="ECO:0000313" key="16">
    <source>
        <dbReference type="EMBL" id="KAK2970528.1"/>
    </source>
</evidence>
<evidence type="ECO:0000313" key="17">
    <source>
        <dbReference type="Proteomes" id="UP001187471"/>
    </source>
</evidence>
<dbReference type="InterPro" id="IPR044600">
    <property type="entry name" value="ATL1/ATL16-like"/>
</dbReference>
<comment type="subcellular location">
    <subcellularLocation>
        <location evidence="2">Membrane</location>
        <topology evidence="2">Single-pass membrane protein</topology>
    </subcellularLocation>
</comment>
<dbReference type="FunFam" id="3.30.40.10:FF:000187">
    <property type="entry name" value="E3 ubiquitin-protein ligase ATL6"/>
    <property type="match status" value="1"/>
</dbReference>
<dbReference type="GO" id="GO:0008270">
    <property type="term" value="F:zinc ion binding"/>
    <property type="evidence" value="ECO:0007669"/>
    <property type="project" value="UniProtKB-KW"/>
</dbReference>
<gene>
    <name evidence="16" type="ORF">RJ640_000235</name>
</gene>
<evidence type="ECO:0000256" key="2">
    <source>
        <dbReference type="ARBA" id="ARBA00004167"/>
    </source>
</evidence>
<evidence type="ECO:0000256" key="6">
    <source>
        <dbReference type="ARBA" id="ARBA00022692"/>
    </source>
</evidence>
<evidence type="ECO:0000256" key="11">
    <source>
        <dbReference type="ARBA" id="ARBA00022989"/>
    </source>
</evidence>
<keyword evidence="7" id="KW-0479">Metal-binding</keyword>
<dbReference type="PANTHER" id="PTHR46913:SF1">
    <property type="entry name" value="RING-H2 FINGER PROTEIN ATL16"/>
    <property type="match status" value="1"/>
</dbReference>
<evidence type="ECO:0000256" key="8">
    <source>
        <dbReference type="ARBA" id="ARBA00022771"/>
    </source>
</evidence>
<dbReference type="Gene3D" id="3.30.40.10">
    <property type="entry name" value="Zinc/RING finger domain, C3HC4 (zinc finger)"/>
    <property type="match status" value="1"/>
</dbReference>
<accession>A0AA88U3D6</accession>
<dbReference type="Pfam" id="PF13639">
    <property type="entry name" value="zf-RING_2"/>
    <property type="match status" value="1"/>
</dbReference>
<evidence type="ECO:0000256" key="5">
    <source>
        <dbReference type="ARBA" id="ARBA00022679"/>
    </source>
</evidence>
<dbReference type="PROSITE" id="PS50089">
    <property type="entry name" value="ZF_RING_2"/>
    <property type="match status" value="1"/>
</dbReference>
<evidence type="ECO:0000259" key="15">
    <source>
        <dbReference type="PROSITE" id="PS50089"/>
    </source>
</evidence>
<dbReference type="GO" id="GO:0061630">
    <property type="term" value="F:ubiquitin protein ligase activity"/>
    <property type="evidence" value="ECO:0007669"/>
    <property type="project" value="UniProtKB-EC"/>
</dbReference>
<dbReference type="SMART" id="SM00184">
    <property type="entry name" value="RING"/>
    <property type="match status" value="1"/>
</dbReference>
<keyword evidence="12" id="KW-0472">Membrane</keyword>
<evidence type="ECO:0000256" key="9">
    <source>
        <dbReference type="ARBA" id="ARBA00022786"/>
    </source>
</evidence>
<comment type="caution">
    <text evidence="16">The sequence shown here is derived from an EMBL/GenBank/DDBJ whole genome shotgun (WGS) entry which is preliminary data.</text>
</comment>
<evidence type="ECO:0000256" key="13">
    <source>
        <dbReference type="ARBA" id="ARBA00024209"/>
    </source>
</evidence>
<evidence type="ECO:0000256" key="3">
    <source>
        <dbReference type="ARBA" id="ARBA00004906"/>
    </source>
</evidence>
<comment type="catalytic activity">
    <reaction evidence="1">
        <text>S-ubiquitinyl-[E2 ubiquitin-conjugating enzyme]-L-cysteine + [acceptor protein]-L-lysine = [E2 ubiquitin-conjugating enzyme]-L-cysteine + N(6)-ubiquitinyl-[acceptor protein]-L-lysine.</text>
        <dbReference type="EC" id="2.3.2.27"/>
    </reaction>
</comment>
<comment type="similarity">
    <text evidence="13">Belongs to the RING-type zinc finger family. ATL subfamily.</text>
</comment>
<dbReference type="GO" id="GO:0016567">
    <property type="term" value="P:protein ubiquitination"/>
    <property type="evidence" value="ECO:0007669"/>
    <property type="project" value="InterPro"/>
</dbReference>
<evidence type="ECO:0000256" key="4">
    <source>
        <dbReference type="ARBA" id="ARBA00012483"/>
    </source>
</evidence>
<dbReference type="InterPro" id="IPR013083">
    <property type="entry name" value="Znf_RING/FYVE/PHD"/>
</dbReference>
<reference evidence="16" key="1">
    <citation type="submission" date="2022-12" db="EMBL/GenBank/DDBJ databases">
        <title>Draft genome assemblies for two species of Escallonia (Escalloniales).</title>
        <authorList>
            <person name="Chanderbali A."/>
            <person name="Dervinis C."/>
            <person name="Anghel I."/>
            <person name="Soltis D."/>
            <person name="Soltis P."/>
            <person name="Zapata F."/>
        </authorList>
    </citation>
    <scope>NUCLEOTIDE SEQUENCE</scope>
    <source>
        <strain evidence="16">UCBG92.1500</strain>
        <tissue evidence="16">Leaf</tissue>
    </source>
</reference>
<keyword evidence="6" id="KW-0812">Transmembrane</keyword>
<evidence type="ECO:0000256" key="12">
    <source>
        <dbReference type="ARBA" id="ARBA00023136"/>
    </source>
</evidence>
<keyword evidence="10" id="KW-0862">Zinc</keyword>
<keyword evidence="9" id="KW-0833">Ubl conjugation pathway</keyword>
<evidence type="ECO:0000256" key="14">
    <source>
        <dbReference type="PROSITE-ProRule" id="PRU00175"/>
    </source>
</evidence>
<keyword evidence="8 14" id="KW-0863">Zinc-finger</keyword>
<evidence type="ECO:0000256" key="1">
    <source>
        <dbReference type="ARBA" id="ARBA00000900"/>
    </source>
</evidence>
<dbReference type="CDD" id="cd16461">
    <property type="entry name" value="RING-H2_EL5-like"/>
    <property type="match status" value="1"/>
</dbReference>
<dbReference type="InterPro" id="IPR001841">
    <property type="entry name" value="Znf_RING"/>
</dbReference>
<dbReference type="AlphaFoldDB" id="A0AA88U3D6"/>
<organism evidence="16 17">
    <name type="scientific">Escallonia rubra</name>
    <dbReference type="NCBI Taxonomy" id="112253"/>
    <lineage>
        <taxon>Eukaryota</taxon>
        <taxon>Viridiplantae</taxon>
        <taxon>Streptophyta</taxon>
        <taxon>Embryophyta</taxon>
        <taxon>Tracheophyta</taxon>
        <taxon>Spermatophyta</taxon>
        <taxon>Magnoliopsida</taxon>
        <taxon>eudicotyledons</taxon>
        <taxon>Gunneridae</taxon>
        <taxon>Pentapetalae</taxon>
        <taxon>asterids</taxon>
        <taxon>campanulids</taxon>
        <taxon>Escalloniales</taxon>
        <taxon>Escalloniaceae</taxon>
        <taxon>Escallonia</taxon>
    </lineage>
</organism>
<dbReference type="GO" id="GO:0016020">
    <property type="term" value="C:membrane"/>
    <property type="evidence" value="ECO:0007669"/>
    <property type="project" value="UniProtKB-SubCell"/>
</dbReference>
<name>A0AA88U3D6_9ASTE</name>
<keyword evidence="11" id="KW-1133">Transmembrane helix</keyword>
<dbReference type="Proteomes" id="UP001187471">
    <property type="component" value="Unassembled WGS sequence"/>
</dbReference>
<keyword evidence="5" id="KW-0808">Transferase</keyword>
<dbReference type="EC" id="2.3.2.27" evidence="4"/>